<reference evidence="2 3" key="1">
    <citation type="submission" date="2015-01" db="EMBL/GenBank/DDBJ databases">
        <title>The Genome Sequence of Capronia semiimmersa CBS27337.</title>
        <authorList>
            <consortium name="The Broad Institute Genomics Platform"/>
            <person name="Cuomo C."/>
            <person name="de Hoog S."/>
            <person name="Gorbushina A."/>
            <person name="Stielow B."/>
            <person name="Teixiera M."/>
            <person name="Abouelleil A."/>
            <person name="Chapman S.B."/>
            <person name="Priest M."/>
            <person name="Young S.K."/>
            <person name="Wortman J."/>
            <person name="Nusbaum C."/>
            <person name="Birren B."/>
        </authorList>
    </citation>
    <scope>NUCLEOTIDE SEQUENCE [LARGE SCALE GENOMIC DNA]</scope>
    <source>
        <strain evidence="2 3">CBS 27337</strain>
    </source>
</reference>
<dbReference type="HOGENOM" id="CLU_022275_0_0_1"/>
<feature type="compositionally biased region" description="Basic residues" evidence="1">
    <location>
        <begin position="1"/>
        <end position="11"/>
    </location>
</feature>
<protein>
    <recommendedName>
        <fullName evidence="4">MalT-like TPR region domain-containing protein</fullName>
    </recommendedName>
</protein>
<dbReference type="Gene3D" id="1.25.40.10">
    <property type="entry name" value="Tetratricopeptide repeat domain"/>
    <property type="match status" value="1"/>
</dbReference>
<name>A0A0D2FJ66_9EURO</name>
<feature type="compositionally biased region" description="Polar residues" evidence="1">
    <location>
        <begin position="37"/>
        <end position="48"/>
    </location>
</feature>
<dbReference type="GO" id="GO:0005794">
    <property type="term" value="C:Golgi apparatus"/>
    <property type="evidence" value="ECO:0007669"/>
    <property type="project" value="TreeGrafter"/>
</dbReference>
<feature type="compositionally biased region" description="Low complexity" evidence="1">
    <location>
        <begin position="51"/>
        <end position="66"/>
    </location>
</feature>
<feature type="region of interest" description="Disordered" evidence="1">
    <location>
        <begin position="1"/>
        <end position="78"/>
    </location>
</feature>
<organism evidence="2 3">
    <name type="scientific">Phialophora macrospora</name>
    <dbReference type="NCBI Taxonomy" id="1851006"/>
    <lineage>
        <taxon>Eukaryota</taxon>
        <taxon>Fungi</taxon>
        <taxon>Dikarya</taxon>
        <taxon>Ascomycota</taxon>
        <taxon>Pezizomycotina</taxon>
        <taxon>Eurotiomycetes</taxon>
        <taxon>Chaetothyriomycetidae</taxon>
        <taxon>Chaetothyriales</taxon>
        <taxon>Herpotrichiellaceae</taxon>
        <taxon>Phialophora</taxon>
    </lineage>
</organism>
<evidence type="ECO:0000256" key="1">
    <source>
        <dbReference type="SAM" id="MobiDB-lite"/>
    </source>
</evidence>
<sequence>MASASHSRKPSSRAALPRRTTKGPLDAPTDPLAVPAASQQPLSRQSEVNEAPSRTASPARTSTAARQEQLAHVVQQPASQAEERDLSFLLDSSIYHALSQVEVPSPFRKPFLPPPSLETPLGVSLQQLDTLLSQCDFLRAAQLAGSILVSGIIRPTDAKTIFRVMEIRYSCLELSGNLLMAAQEAKALEDLSSGFYYDDPHPEKESEDEVSEGRTRKVPEHIMPFGLRLQALRLQSVGFSDPRRGVSSLYDVGMECREHLSSPITTLEQRKLWTERLREVSIRVVNALIEMGDLDAAARTLESLKPADDEDVALWISRMILLRIKMGDIYRAEKLIQSTALKPPEKMVVQSLLAVSQGRLDEAAKVLAENEASIDPAVAAVAKQNLAVANLYRGQILNARQHLEDLVDAGHSFQTLTINLATIYDLTSDRSRELKTSMVSRIASHQQEKTQIRSFLNADFKL</sequence>
<dbReference type="EMBL" id="KN846958">
    <property type="protein sequence ID" value="KIW68103.1"/>
    <property type="molecule type" value="Genomic_DNA"/>
</dbReference>
<dbReference type="InterPro" id="IPR011990">
    <property type="entry name" value="TPR-like_helical_dom_sf"/>
</dbReference>
<evidence type="ECO:0000313" key="2">
    <source>
        <dbReference type="EMBL" id="KIW68103.1"/>
    </source>
</evidence>
<keyword evidence="3" id="KW-1185">Reference proteome</keyword>
<evidence type="ECO:0000313" key="3">
    <source>
        <dbReference type="Proteomes" id="UP000054266"/>
    </source>
</evidence>
<dbReference type="GO" id="GO:0030008">
    <property type="term" value="C:TRAPP complex"/>
    <property type="evidence" value="ECO:0007669"/>
    <property type="project" value="TreeGrafter"/>
</dbReference>
<dbReference type="PANTHER" id="PTHR21581:SF6">
    <property type="entry name" value="TRAFFICKING PROTEIN PARTICLE COMPLEX SUBUNIT 12"/>
    <property type="match status" value="1"/>
</dbReference>
<dbReference type="PANTHER" id="PTHR21581">
    <property type="entry name" value="D-ALANYL-D-ALANINE CARBOXYPEPTIDASE"/>
    <property type="match status" value="1"/>
</dbReference>
<gene>
    <name evidence="2" type="ORF">PV04_04070</name>
</gene>
<dbReference type="STRING" id="5601.A0A0D2FJ66"/>
<dbReference type="Proteomes" id="UP000054266">
    <property type="component" value="Unassembled WGS sequence"/>
</dbReference>
<accession>A0A0D2FJ66</accession>
<proteinExistence type="predicted"/>
<dbReference type="AlphaFoldDB" id="A0A0D2FJ66"/>
<evidence type="ECO:0008006" key="4">
    <source>
        <dbReference type="Google" id="ProtNLM"/>
    </source>
</evidence>